<evidence type="ECO:0000256" key="22">
    <source>
        <dbReference type="ARBA" id="ARBA00069713"/>
    </source>
</evidence>
<feature type="region of interest" description="Disordered" evidence="26">
    <location>
        <begin position="1"/>
        <end position="28"/>
    </location>
</feature>
<feature type="transmembrane region" description="Helical" evidence="27">
    <location>
        <begin position="491"/>
        <end position="511"/>
    </location>
</feature>
<keyword evidence="11 27" id="KW-0472">Membrane</keyword>
<dbReference type="GO" id="GO:0005765">
    <property type="term" value="C:lysosomal membrane"/>
    <property type="evidence" value="ECO:0007669"/>
    <property type="project" value="UniProtKB-SubCell"/>
</dbReference>
<feature type="region of interest" description="Disordered" evidence="26">
    <location>
        <begin position="520"/>
        <end position="551"/>
    </location>
</feature>
<comment type="catalytic activity">
    <reaction evidence="19">
        <text>L-glutamate(out) = L-glutamate(in)</text>
        <dbReference type="Rhea" id="RHEA:66336"/>
        <dbReference type="ChEBI" id="CHEBI:29985"/>
    </reaction>
    <physiologicalReaction direction="left-to-right" evidence="19">
        <dbReference type="Rhea" id="RHEA:66337"/>
    </physiologicalReaction>
</comment>
<dbReference type="PANTHER" id="PTHR11662">
    <property type="entry name" value="SOLUTE CARRIER FAMILY 17"/>
    <property type="match status" value="1"/>
</dbReference>
<dbReference type="Pfam" id="PF07690">
    <property type="entry name" value="MFS_1"/>
    <property type="match status" value="1"/>
</dbReference>
<evidence type="ECO:0000256" key="23">
    <source>
        <dbReference type="ARBA" id="ARBA00080244"/>
    </source>
</evidence>
<feature type="transmembrane region" description="Helical" evidence="27">
    <location>
        <begin position="423"/>
        <end position="444"/>
    </location>
</feature>
<dbReference type="EMBL" id="HACG01027752">
    <property type="protein sequence ID" value="CEK74617.1"/>
    <property type="molecule type" value="Transcribed_RNA"/>
</dbReference>
<protein>
    <recommendedName>
        <fullName evidence="22">Sialin</fullName>
    </recommendedName>
    <alternativeName>
        <fullName evidence="25">H(+)/nitrate cotransporter</fullName>
    </alternativeName>
    <alternativeName>
        <fullName evidence="23">H(+)/sialic acid cotransporter</fullName>
    </alternativeName>
    <alternativeName>
        <fullName evidence="24">Vesicular excitatory amino acid transporter</fullName>
    </alternativeName>
</protein>
<evidence type="ECO:0000256" key="7">
    <source>
        <dbReference type="ARBA" id="ARBA00022692"/>
    </source>
</evidence>
<dbReference type="FunFam" id="1.20.1250.20:FF:000067">
    <property type="entry name" value="sialin isoform X2"/>
    <property type="match status" value="1"/>
</dbReference>
<comment type="catalytic activity">
    <reaction evidence="17">
        <text>N-acetylneuraminate(in) + H(+)(in) = N-acetylneuraminate(out) + H(+)(out)</text>
        <dbReference type="Rhea" id="RHEA:28987"/>
        <dbReference type="ChEBI" id="CHEBI:15378"/>
        <dbReference type="ChEBI" id="CHEBI:35418"/>
    </reaction>
    <physiologicalReaction direction="right-to-left" evidence="17">
        <dbReference type="Rhea" id="RHEA:28989"/>
    </physiologicalReaction>
</comment>
<keyword evidence="6" id="KW-1003">Cell membrane</keyword>
<feature type="transmembrane region" description="Helical" evidence="27">
    <location>
        <begin position="142"/>
        <end position="162"/>
    </location>
</feature>
<evidence type="ECO:0000256" key="1">
    <source>
        <dbReference type="ARBA" id="ARBA00004432"/>
    </source>
</evidence>
<comment type="catalytic activity">
    <reaction evidence="16">
        <text>L-aspartate(out) = L-aspartate(in)</text>
        <dbReference type="Rhea" id="RHEA:66332"/>
        <dbReference type="ChEBI" id="CHEBI:29991"/>
    </reaction>
    <physiologicalReaction direction="left-to-right" evidence="16">
        <dbReference type="Rhea" id="RHEA:66333"/>
    </physiologicalReaction>
</comment>
<comment type="subcellular location">
    <subcellularLocation>
        <location evidence="2">Basolateral cell membrane</location>
        <topology evidence="2">Multi-pass membrane protein</topology>
    </subcellularLocation>
    <subcellularLocation>
        <location evidence="3">Cytoplasmic vesicle</location>
        <location evidence="3">Secretory vesicle membrane</location>
        <topology evidence="3">Multi-pass membrane protein</topology>
    </subcellularLocation>
    <subcellularLocation>
        <location evidence="1">Cytoplasmic vesicle</location>
        <location evidence="1">Secretory vesicle</location>
        <location evidence="1">Synaptic vesicle membrane</location>
    </subcellularLocation>
    <subcellularLocation>
        <location evidence="4">Lysosome membrane</location>
    </subcellularLocation>
</comment>
<evidence type="ECO:0000256" key="5">
    <source>
        <dbReference type="ARBA" id="ARBA00022448"/>
    </source>
</evidence>
<feature type="transmembrane region" description="Helical" evidence="27">
    <location>
        <begin position="263"/>
        <end position="282"/>
    </location>
</feature>
<evidence type="ECO:0000256" key="26">
    <source>
        <dbReference type="SAM" id="MobiDB-lite"/>
    </source>
</evidence>
<dbReference type="FunFam" id="1.20.1250.20:FF:000003">
    <property type="entry name" value="Solute carrier family 17 member 3"/>
    <property type="match status" value="1"/>
</dbReference>
<evidence type="ECO:0000256" key="16">
    <source>
        <dbReference type="ARBA" id="ARBA00050554"/>
    </source>
</evidence>
<feature type="domain" description="Major facilitator superfamily (MFS) profile" evidence="28">
    <location>
        <begin position="69"/>
        <end position="515"/>
    </location>
</feature>
<keyword evidence="13" id="KW-0458">Lysosome</keyword>
<keyword evidence="5" id="KW-0813">Transport</keyword>
<dbReference type="AlphaFoldDB" id="A0A0B7A1X2"/>
<dbReference type="GO" id="GO:0015293">
    <property type="term" value="F:symporter activity"/>
    <property type="evidence" value="ECO:0007669"/>
    <property type="project" value="UniProtKB-KW"/>
</dbReference>
<comment type="function">
    <text evidence="21">Receptor for CM101, a polysaccharide produced by group B Streptococcus with antipathoangiogenic properties.</text>
</comment>
<feature type="transmembrane region" description="Helical" evidence="27">
    <location>
        <begin position="229"/>
        <end position="251"/>
    </location>
</feature>
<keyword evidence="8" id="KW-0769">Symport</keyword>
<dbReference type="InterPro" id="IPR036259">
    <property type="entry name" value="MFS_trans_sf"/>
</dbReference>
<organism evidence="29">
    <name type="scientific">Arion vulgaris</name>
    <dbReference type="NCBI Taxonomy" id="1028688"/>
    <lineage>
        <taxon>Eukaryota</taxon>
        <taxon>Metazoa</taxon>
        <taxon>Spiralia</taxon>
        <taxon>Lophotrochozoa</taxon>
        <taxon>Mollusca</taxon>
        <taxon>Gastropoda</taxon>
        <taxon>Heterobranchia</taxon>
        <taxon>Euthyneura</taxon>
        <taxon>Panpulmonata</taxon>
        <taxon>Eupulmonata</taxon>
        <taxon>Stylommatophora</taxon>
        <taxon>Helicina</taxon>
        <taxon>Arionoidea</taxon>
        <taxon>Arionidae</taxon>
        <taxon>Arion</taxon>
    </lineage>
</organism>
<comment type="catalytic activity">
    <reaction evidence="20">
        <text>D-glucuronate(out) + H(+)(out) = D-glucuronate(in) + H(+)(in)</text>
        <dbReference type="Rhea" id="RHEA:72591"/>
        <dbReference type="ChEBI" id="CHEBI:15378"/>
        <dbReference type="ChEBI" id="CHEBI:58720"/>
    </reaction>
    <physiologicalReaction direction="left-to-right" evidence="20">
        <dbReference type="Rhea" id="RHEA:72592"/>
    </physiologicalReaction>
</comment>
<sequence length="551" mass="60101">MPAPAAWMPGTMSRIINSQNSGPAQQNSENSILVQNNDDNPDEVTHLLPSYADVERKRKQATGSQCFEARHMLAVMAFLGFFNVYCLRVNLSVALVAMVNTSQSASSSNSSIDNECPDPYGGNSSAKYTGEFNWDQKTQGNVLGAFFYGYIITQLPGGWLASRFGGKRLLGFGILGTALLTIITPFAARYSVYLMIAVRVLEGVGEGVTFPAMHAMWGRWAPVWERSKLVSFTYAGAQLGTVFSMPISGLLCASDFAGGWPSVFYVFGILGCVWFVAWMLLVHDTPSQHPRISTAERDYIENSIGTQETVSTPWKQILTSSAVWGMAVAHFANNWGFYTLLTSLPTYMKNILKFDMKENGLLSAIPYAVCWVVQNLSGLTADYLRSHGYISTGNTRKLFNTLGTVIPGIMLIIVGYVGCDHVLAMVFLTLSVGFGGCTIAGYNVNHLDIAPKFAGILCGITNAVATIPGFIGPAVVGYLTNNNETRGQWQIIFYITASIYLTGAIVFIILAKGEEMSWSRAPPKENEITTSIPSSPSLRRINNDPPPVYTE</sequence>
<dbReference type="GO" id="GO:0030672">
    <property type="term" value="C:synaptic vesicle membrane"/>
    <property type="evidence" value="ECO:0007669"/>
    <property type="project" value="UniProtKB-SubCell"/>
</dbReference>
<evidence type="ECO:0000313" key="29">
    <source>
        <dbReference type="EMBL" id="CEK74617.1"/>
    </source>
</evidence>
<dbReference type="Gene3D" id="1.20.1250.20">
    <property type="entry name" value="MFS general substrate transporter like domains"/>
    <property type="match status" value="2"/>
</dbReference>
<dbReference type="GO" id="GO:0006820">
    <property type="term" value="P:monoatomic anion transport"/>
    <property type="evidence" value="ECO:0007669"/>
    <property type="project" value="TreeGrafter"/>
</dbReference>
<keyword evidence="7 27" id="KW-0812">Transmembrane</keyword>
<feature type="transmembrane region" description="Helical" evidence="27">
    <location>
        <begin position="73"/>
        <end position="99"/>
    </location>
</feature>
<comment type="catalytic activity">
    <reaction evidence="18">
        <text>N-acetyl-L-aspartyl-L-glutamate(out) = N-acetyl-L-aspartyl-L-glutamate(in)</text>
        <dbReference type="Rhea" id="RHEA:72599"/>
        <dbReference type="ChEBI" id="CHEBI:76931"/>
    </reaction>
    <physiologicalReaction direction="left-to-right" evidence="18">
        <dbReference type="Rhea" id="RHEA:72600"/>
    </physiologicalReaction>
</comment>
<evidence type="ECO:0000256" key="2">
    <source>
        <dbReference type="ARBA" id="ARBA00004554"/>
    </source>
</evidence>
<evidence type="ECO:0000256" key="18">
    <source>
        <dbReference type="ARBA" id="ARBA00051403"/>
    </source>
</evidence>
<evidence type="ECO:0000259" key="28">
    <source>
        <dbReference type="PROSITE" id="PS50850"/>
    </source>
</evidence>
<dbReference type="GO" id="GO:0046942">
    <property type="term" value="P:carboxylic acid transport"/>
    <property type="evidence" value="ECO:0007669"/>
    <property type="project" value="UniProtKB-ARBA"/>
</dbReference>
<evidence type="ECO:0000256" key="20">
    <source>
        <dbReference type="ARBA" id="ARBA00051612"/>
    </source>
</evidence>
<feature type="transmembrane region" description="Helical" evidence="27">
    <location>
        <begin position="456"/>
        <end position="479"/>
    </location>
</feature>
<evidence type="ECO:0000256" key="24">
    <source>
        <dbReference type="ARBA" id="ARBA00081195"/>
    </source>
</evidence>
<evidence type="ECO:0000256" key="27">
    <source>
        <dbReference type="SAM" id="Phobius"/>
    </source>
</evidence>
<dbReference type="PANTHER" id="PTHR11662:SF399">
    <property type="entry name" value="FI19708P1-RELATED"/>
    <property type="match status" value="1"/>
</dbReference>
<proteinExistence type="predicted"/>
<keyword evidence="9 27" id="KW-1133">Transmembrane helix</keyword>
<evidence type="ECO:0000256" key="11">
    <source>
        <dbReference type="ARBA" id="ARBA00023136"/>
    </source>
</evidence>
<name>A0A0B7A1X2_9EUPU</name>
<feature type="compositionally biased region" description="Polar residues" evidence="26">
    <location>
        <begin position="528"/>
        <end position="537"/>
    </location>
</feature>
<gene>
    <name evidence="29" type="primary">ORF91830</name>
</gene>
<evidence type="ECO:0000256" key="4">
    <source>
        <dbReference type="ARBA" id="ARBA00004656"/>
    </source>
</evidence>
<feature type="compositionally biased region" description="Polar residues" evidence="26">
    <location>
        <begin position="14"/>
        <end position="28"/>
    </location>
</feature>
<evidence type="ECO:0000256" key="25">
    <source>
        <dbReference type="ARBA" id="ARBA00081925"/>
    </source>
</evidence>
<evidence type="ECO:0000256" key="19">
    <source>
        <dbReference type="ARBA" id="ARBA00051447"/>
    </source>
</evidence>
<dbReference type="GO" id="GO:0016323">
    <property type="term" value="C:basolateral plasma membrane"/>
    <property type="evidence" value="ECO:0007669"/>
    <property type="project" value="UniProtKB-SubCell"/>
</dbReference>
<keyword evidence="10" id="KW-0770">Synapse</keyword>
<dbReference type="InterPro" id="IPR020846">
    <property type="entry name" value="MFS_dom"/>
</dbReference>
<feature type="transmembrane region" description="Helical" evidence="27">
    <location>
        <begin position="169"/>
        <end position="188"/>
    </location>
</feature>
<evidence type="ECO:0000256" key="9">
    <source>
        <dbReference type="ARBA" id="ARBA00022989"/>
    </source>
</evidence>
<evidence type="ECO:0000256" key="21">
    <source>
        <dbReference type="ARBA" id="ARBA00056891"/>
    </source>
</evidence>
<comment type="catalytic activity">
    <reaction evidence="15">
        <text>2 nitrate(out) + H(+)(out) = 2 nitrate(in) + H(+)(in)</text>
        <dbReference type="Rhea" id="RHEA:71539"/>
        <dbReference type="ChEBI" id="CHEBI:15378"/>
        <dbReference type="ChEBI" id="CHEBI:17632"/>
    </reaction>
    <physiologicalReaction direction="left-to-right" evidence="15">
        <dbReference type="Rhea" id="RHEA:71540"/>
    </physiologicalReaction>
</comment>
<evidence type="ECO:0000256" key="3">
    <source>
        <dbReference type="ARBA" id="ARBA00004638"/>
    </source>
</evidence>
<keyword evidence="12" id="KW-0325">Glycoprotein</keyword>
<evidence type="ECO:0000256" key="17">
    <source>
        <dbReference type="ARBA" id="ARBA00050625"/>
    </source>
</evidence>
<evidence type="ECO:0000256" key="6">
    <source>
        <dbReference type="ARBA" id="ARBA00022475"/>
    </source>
</evidence>
<dbReference type="InterPro" id="IPR011701">
    <property type="entry name" value="MFS"/>
</dbReference>
<reference evidence="29" key="1">
    <citation type="submission" date="2014-12" db="EMBL/GenBank/DDBJ databases">
        <title>Insight into the proteome of Arion vulgaris.</title>
        <authorList>
            <person name="Aradska J."/>
            <person name="Bulat T."/>
            <person name="Smidak R."/>
            <person name="Sarate P."/>
            <person name="Gangsoo J."/>
            <person name="Sialana F."/>
            <person name="Bilban M."/>
            <person name="Lubec G."/>
        </authorList>
    </citation>
    <scope>NUCLEOTIDE SEQUENCE</scope>
    <source>
        <tissue evidence="29">Skin</tissue>
    </source>
</reference>
<feature type="transmembrane region" description="Helical" evidence="27">
    <location>
        <begin position="398"/>
        <end position="417"/>
    </location>
</feature>
<accession>A0A0B7A1X2</accession>
<keyword evidence="14" id="KW-0968">Cytoplasmic vesicle</keyword>
<evidence type="ECO:0000256" key="15">
    <source>
        <dbReference type="ARBA" id="ARBA00050101"/>
    </source>
</evidence>
<dbReference type="SUPFAM" id="SSF103473">
    <property type="entry name" value="MFS general substrate transporter"/>
    <property type="match status" value="1"/>
</dbReference>
<dbReference type="CDD" id="cd17318">
    <property type="entry name" value="MFS_SLC17"/>
    <property type="match status" value="1"/>
</dbReference>
<evidence type="ECO:0000256" key="12">
    <source>
        <dbReference type="ARBA" id="ARBA00023180"/>
    </source>
</evidence>
<evidence type="ECO:0000256" key="14">
    <source>
        <dbReference type="ARBA" id="ARBA00023329"/>
    </source>
</evidence>
<dbReference type="InterPro" id="IPR050382">
    <property type="entry name" value="MFS_Na/Anion_cotransporter"/>
</dbReference>
<evidence type="ECO:0000256" key="10">
    <source>
        <dbReference type="ARBA" id="ARBA00023018"/>
    </source>
</evidence>
<evidence type="ECO:0000256" key="8">
    <source>
        <dbReference type="ARBA" id="ARBA00022847"/>
    </source>
</evidence>
<evidence type="ECO:0000256" key="13">
    <source>
        <dbReference type="ARBA" id="ARBA00023228"/>
    </source>
</evidence>
<dbReference type="PROSITE" id="PS50850">
    <property type="entry name" value="MFS"/>
    <property type="match status" value="1"/>
</dbReference>